<organism evidence="2 3">
    <name type="scientific">Gossypium barbadense</name>
    <name type="common">Sea Island cotton</name>
    <name type="synonym">Hibiscus barbadensis</name>
    <dbReference type="NCBI Taxonomy" id="3634"/>
    <lineage>
        <taxon>Eukaryota</taxon>
        <taxon>Viridiplantae</taxon>
        <taxon>Streptophyta</taxon>
        <taxon>Embryophyta</taxon>
        <taxon>Tracheophyta</taxon>
        <taxon>Spermatophyta</taxon>
        <taxon>Magnoliopsida</taxon>
        <taxon>eudicotyledons</taxon>
        <taxon>Gunneridae</taxon>
        <taxon>Pentapetalae</taxon>
        <taxon>rosids</taxon>
        <taxon>malvids</taxon>
        <taxon>Malvales</taxon>
        <taxon>Malvaceae</taxon>
        <taxon>Malvoideae</taxon>
        <taxon>Gossypium</taxon>
    </lineage>
</organism>
<feature type="compositionally biased region" description="Polar residues" evidence="1">
    <location>
        <begin position="80"/>
        <end position="98"/>
    </location>
</feature>
<feature type="compositionally biased region" description="Basic and acidic residues" evidence="1">
    <location>
        <begin position="7"/>
        <end position="27"/>
    </location>
</feature>
<reference evidence="2 3" key="1">
    <citation type="submission" date="2015-01" db="EMBL/GenBank/DDBJ databases">
        <title>Genome of allotetraploid Gossypium barbadense reveals genomic plasticity and fiber elongation in cotton evolution.</title>
        <authorList>
            <person name="Chen X."/>
            <person name="Liu X."/>
            <person name="Zhao B."/>
            <person name="Zheng H."/>
            <person name="Hu Y."/>
            <person name="Lu G."/>
            <person name="Yang C."/>
            <person name="Chen J."/>
            <person name="Shan C."/>
            <person name="Zhang L."/>
            <person name="Zhou Y."/>
            <person name="Wang L."/>
            <person name="Guo W."/>
            <person name="Bai Y."/>
            <person name="Ruan J."/>
            <person name="Shangguan X."/>
            <person name="Mao Y."/>
            <person name="Jiang J."/>
            <person name="Zhu Y."/>
            <person name="Lei J."/>
            <person name="Kang H."/>
            <person name="Chen S."/>
            <person name="He X."/>
            <person name="Wang R."/>
            <person name="Wang Y."/>
            <person name="Chen J."/>
            <person name="Wang L."/>
            <person name="Yu S."/>
            <person name="Wang B."/>
            <person name="Wei J."/>
            <person name="Song S."/>
            <person name="Lu X."/>
            <person name="Gao Z."/>
            <person name="Gu W."/>
            <person name="Deng X."/>
            <person name="Ma D."/>
            <person name="Wang S."/>
            <person name="Liang W."/>
            <person name="Fang L."/>
            <person name="Cai C."/>
            <person name="Zhu X."/>
            <person name="Zhou B."/>
            <person name="Zhang Y."/>
            <person name="Chen Z."/>
            <person name="Xu S."/>
            <person name="Zhu R."/>
            <person name="Wang S."/>
            <person name="Zhang T."/>
            <person name="Zhao G."/>
        </authorList>
    </citation>
    <scope>NUCLEOTIDE SEQUENCE [LARGE SCALE GENOMIC DNA]</scope>
    <source>
        <strain evidence="3">cv. Xinhai21</strain>
        <tissue evidence="2">Leaf</tissue>
    </source>
</reference>
<evidence type="ECO:0000313" key="2">
    <source>
        <dbReference type="EMBL" id="PPS06801.1"/>
    </source>
</evidence>
<gene>
    <name evidence="2" type="ORF">GOBAR_AA13843</name>
</gene>
<feature type="region of interest" description="Disordered" evidence="1">
    <location>
        <begin position="80"/>
        <end position="114"/>
    </location>
</feature>
<proteinExistence type="predicted"/>
<feature type="region of interest" description="Disordered" evidence="1">
    <location>
        <begin position="1"/>
        <end position="57"/>
    </location>
</feature>
<name>A0A2P5XTW6_GOSBA</name>
<accession>A0A2P5XTW6</accession>
<dbReference type="Proteomes" id="UP000239757">
    <property type="component" value="Unassembled WGS sequence"/>
</dbReference>
<dbReference type="AlphaFoldDB" id="A0A2P5XTW6"/>
<protein>
    <submittedName>
        <fullName evidence="2">Uncharacterized protein</fullName>
    </submittedName>
</protein>
<evidence type="ECO:0000313" key="3">
    <source>
        <dbReference type="Proteomes" id="UP000239757"/>
    </source>
</evidence>
<dbReference type="EMBL" id="KZ664234">
    <property type="protein sequence ID" value="PPS06801.1"/>
    <property type="molecule type" value="Genomic_DNA"/>
</dbReference>
<evidence type="ECO:0000256" key="1">
    <source>
        <dbReference type="SAM" id="MobiDB-lite"/>
    </source>
</evidence>
<sequence length="114" mass="12343">MKQWEMGGEKMGTEKGEGGRPANERHGTQRSGSPAAISTPPDQYTSRHTMRTRGAAAPPSAYFLLSPLALRSRPLPKVTCSLSKNTSNGSHTWPTPTTLRKDVAPPRILSSSRD</sequence>